<dbReference type="PROSITE" id="PS51898">
    <property type="entry name" value="TYR_RECOMBINASE"/>
    <property type="match status" value="1"/>
</dbReference>
<dbReference type="InterPro" id="IPR010998">
    <property type="entry name" value="Integrase_recombinase_N"/>
</dbReference>
<protein>
    <recommendedName>
        <fullName evidence="13">Tyr recombinase domain-containing protein</fullName>
    </recommendedName>
</protein>
<dbReference type="PATRIC" id="fig|2209.45.peg.2334"/>
<keyword evidence="1" id="KW-0229">DNA integration</keyword>
<dbReference type="Proteomes" id="UP000034253">
    <property type="component" value="Unassembled WGS sequence"/>
</dbReference>
<evidence type="ECO:0000313" key="7">
    <source>
        <dbReference type="EMBL" id="KKG92427.1"/>
    </source>
</evidence>
<dbReference type="InterPro" id="IPR011010">
    <property type="entry name" value="DNA_brk_join_enz"/>
</dbReference>
<evidence type="ECO:0000259" key="5">
    <source>
        <dbReference type="PROSITE" id="PS51898"/>
    </source>
</evidence>
<name>A0A0F8JW30_METMZ</name>
<evidence type="ECO:0008006" key="13">
    <source>
        <dbReference type="Google" id="ProtNLM"/>
    </source>
</evidence>
<evidence type="ECO:0000313" key="10">
    <source>
        <dbReference type="Proteomes" id="UP000033835"/>
    </source>
</evidence>
<evidence type="ECO:0000256" key="2">
    <source>
        <dbReference type="ARBA" id="ARBA00023125"/>
    </source>
</evidence>
<dbReference type="GO" id="GO:0006310">
    <property type="term" value="P:DNA recombination"/>
    <property type="evidence" value="ECO:0007669"/>
    <property type="project" value="UniProtKB-KW"/>
</dbReference>
<evidence type="ECO:0000256" key="3">
    <source>
        <dbReference type="ARBA" id="ARBA00023172"/>
    </source>
</evidence>
<evidence type="ECO:0000313" key="9">
    <source>
        <dbReference type="EMBL" id="KKH04011.1"/>
    </source>
</evidence>
<dbReference type="PANTHER" id="PTHR30349:SF41">
    <property type="entry name" value="INTEGRASE_RECOMBINASE PROTEIN MJ0367-RELATED"/>
    <property type="match status" value="1"/>
</dbReference>
<dbReference type="Pfam" id="PF00589">
    <property type="entry name" value="Phage_integrase"/>
    <property type="match status" value="1"/>
</dbReference>
<proteinExistence type="predicted"/>
<gene>
    <name evidence="9" type="ORF">DU56_15930</name>
    <name evidence="7" type="ORF">DU66_10535</name>
    <name evidence="8" type="ORF">DU68_16275</name>
</gene>
<feature type="domain" description="Tyr recombinase" evidence="5">
    <location>
        <begin position="144"/>
        <end position="359"/>
    </location>
</feature>
<dbReference type="EMBL" id="JJPW01000005">
    <property type="protein sequence ID" value="KKH04011.1"/>
    <property type="molecule type" value="Genomic_DNA"/>
</dbReference>
<dbReference type="InterPro" id="IPR044068">
    <property type="entry name" value="CB"/>
</dbReference>
<feature type="domain" description="Core-binding (CB)" evidence="6">
    <location>
        <begin position="24"/>
        <end position="126"/>
    </location>
</feature>
<organism evidence="8 10">
    <name type="scientific">Methanosarcina mazei</name>
    <name type="common">Methanosarcina frisia</name>
    <dbReference type="NCBI Taxonomy" id="2209"/>
    <lineage>
        <taxon>Archaea</taxon>
        <taxon>Methanobacteriati</taxon>
        <taxon>Methanobacteriota</taxon>
        <taxon>Stenosarchaea group</taxon>
        <taxon>Methanomicrobia</taxon>
        <taxon>Methanosarcinales</taxon>
        <taxon>Methanosarcinaceae</taxon>
        <taxon>Methanosarcina</taxon>
    </lineage>
</organism>
<evidence type="ECO:0000313" key="11">
    <source>
        <dbReference type="Proteomes" id="UP000034253"/>
    </source>
</evidence>
<dbReference type="GO" id="GO:0015074">
    <property type="term" value="P:DNA integration"/>
    <property type="evidence" value="ECO:0007669"/>
    <property type="project" value="UniProtKB-KW"/>
</dbReference>
<dbReference type="InterPro" id="IPR050090">
    <property type="entry name" value="Tyrosine_recombinase_XerCD"/>
</dbReference>
<dbReference type="Proteomes" id="UP000034468">
    <property type="component" value="Unassembled WGS sequence"/>
</dbReference>
<keyword evidence="3" id="KW-0233">DNA recombination</keyword>
<evidence type="ECO:0000256" key="1">
    <source>
        <dbReference type="ARBA" id="ARBA00022908"/>
    </source>
</evidence>
<evidence type="ECO:0000256" key="4">
    <source>
        <dbReference type="PROSITE-ProRule" id="PRU01248"/>
    </source>
</evidence>
<dbReference type="InterPro" id="IPR002104">
    <property type="entry name" value="Integrase_catalytic"/>
</dbReference>
<dbReference type="Proteomes" id="UP000033835">
    <property type="component" value="Unassembled WGS sequence"/>
</dbReference>
<dbReference type="Gene3D" id="1.10.150.130">
    <property type="match status" value="1"/>
</dbReference>
<dbReference type="AlphaFoldDB" id="A0A0F8JW30"/>
<reference evidence="10 11" key="1">
    <citation type="journal article" date="2015" name="ISME J.">
        <title>Genomic and phenotypic differentiation among Methanosarcina mazei populations from Columbia River sediment.</title>
        <authorList>
            <person name="Youngblut N.D."/>
            <person name="Wirth J.S."/>
            <person name="Henriksen J.R."/>
            <person name="Smith M."/>
            <person name="Simon H."/>
            <person name="Metcalf W.W."/>
            <person name="Whitaker R.J."/>
        </authorList>
    </citation>
    <scope>NUCLEOTIDE SEQUENCE [LARGE SCALE GENOMIC DNA]</scope>
    <source>
        <strain evidence="7 12">3.H.M.1B.1</strain>
        <strain evidence="8 10">3.H.M.1B.2</strain>
        <strain evidence="9 11">3.H.M.1B.5</strain>
    </source>
</reference>
<sequence length="504" mass="59935">MILKPKEKTKLDLIIERCLESIGANDDDNIDTITEWFSVIGKDDKGAKERTKLTYIRTLVEFCKFIDKTPYEFIMECKYEKMNVPDIDDRKIKRYFIKYKNAISDNAPKTIQRKITTIKSFCQTRNIELPFNEKKTKLALPKDENKHIPTREEIKEALQFANIRNKAVILLQASSGLASADVRNITVRQVKEGLDEDNIITFDLRRQKTGVPYITFCSPEATAAILAYMEYRNRPPFANTKEKKDQYEKRRIRSDDDYLFINLKIYTEYLYQFDEKYRYITDQEIQHAYRLIERSCEKQAPKGTHSYIRSHNMRKFFANTIKNHGLDFITIETLLGHKVKGSLNNYTEVDIKLLKEQYMKVLPHLMILEDLETRTLDSYEYSYNQASIQISNIKSNAMMELYPYLYRIIEDSKEIKKKYDNIIKLKKMTDNEKAKKIIDNQYENIDQIMRDREWNEGELNHKKAEYQKQIDDINVKYKVNIIANFDNLKYDYETTEKELIKQLN</sequence>
<evidence type="ECO:0000313" key="8">
    <source>
        <dbReference type="EMBL" id="KKG95814.1"/>
    </source>
</evidence>
<dbReference type="Gene3D" id="1.10.443.10">
    <property type="entry name" value="Intergrase catalytic core"/>
    <property type="match status" value="1"/>
</dbReference>
<dbReference type="SUPFAM" id="SSF56349">
    <property type="entry name" value="DNA breaking-rejoining enzymes"/>
    <property type="match status" value="1"/>
</dbReference>
<dbReference type="RefSeq" id="WP_048039413.1">
    <property type="nucleotide sequence ID" value="NZ_JJPU01000181.1"/>
</dbReference>
<evidence type="ECO:0000313" key="12">
    <source>
        <dbReference type="Proteomes" id="UP000034468"/>
    </source>
</evidence>
<keyword evidence="2 4" id="KW-0238">DNA-binding</keyword>
<dbReference type="EMBL" id="JJPV01000134">
    <property type="protein sequence ID" value="KKG95814.1"/>
    <property type="molecule type" value="Genomic_DNA"/>
</dbReference>
<evidence type="ECO:0000259" key="6">
    <source>
        <dbReference type="PROSITE" id="PS51900"/>
    </source>
</evidence>
<dbReference type="GO" id="GO:0003677">
    <property type="term" value="F:DNA binding"/>
    <property type="evidence" value="ECO:0007669"/>
    <property type="project" value="UniProtKB-UniRule"/>
</dbReference>
<accession>A0A0F8JW30</accession>
<dbReference type="PROSITE" id="PS51900">
    <property type="entry name" value="CB"/>
    <property type="match status" value="1"/>
</dbReference>
<dbReference type="EMBL" id="JJPU01000181">
    <property type="protein sequence ID" value="KKG92427.1"/>
    <property type="molecule type" value="Genomic_DNA"/>
</dbReference>
<comment type="caution">
    <text evidence="8">The sequence shown here is derived from an EMBL/GenBank/DDBJ whole genome shotgun (WGS) entry which is preliminary data.</text>
</comment>
<dbReference type="PANTHER" id="PTHR30349">
    <property type="entry name" value="PHAGE INTEGRASE-RELATED"/>
    <property type="match status" value="1"/>
</dbReference>
<dbReference type="InterPro" id="IPR013762">
    <property type="entry name" value="Integrase-like_cat_sf"/>
</dbReference>